<evidence type="ECO:0000313" key="2">
    <source>
        <dbReference type="Proteomes" id="UP000559256"/>
    </source>
</evidence>
<protein>
    <recommendedName>
        <fullName evidence="3">F-box domain-containing protein</fullName>
    </recommendedName>
</protein>
<gene>
    <name evidence="1" type="ORF">D9758_001586</name>
</gene>
<organism evidence="1 2">
    <name type="scientific">Tetrapyrgos nigripes</name>
    <dbReference type="NCBI Taxonomy" id="182062"/>
    <lineage>
        <taxon>Eukaryota</taxon>
        <taxon>Fungi</taxon>
        <taxon>Dikarya</taxon>
        <taxon>Basidiomycota</taxon>
        <taxon>Agaricomycotina</taxon>
        <taxon>Agaricomycetes</taxon>
        <taxon>Agaricomycetidae</taxon>
        <taxon>Agaricales</taxon>
        <taxon>Marasmiineae</taxon>
        <taxon>Marasmiaceae</taxon>
        <taxon>Tetrapyrgos</taxon>
    </lineage>
</organism>
<evidence type="ECO:0000313" key="1">
    <source>
        <dbReference type="EMBL" id="KAF5373157.1"/>
    </source>
</evidence>
<sequence>MSHIIPCIPPRIVDPSTSDIIQRLRFSEQPTDNQSAEAKQILRDAELDLEDYDAQAHPLQAQLDLVNTQRKLLKNYIAANHSLLSPVHKLPNEILISIFSLCGSNIFRTNSKHDFSSQTFWQRCPTLAFRWHELIHSTPQLWSGLDVTIKKFTDSIYDPLSLFLQRSEQYPLSLRLVFDTYPVKGLHELPALERLSQHFHRLKHLEL</sequence>
<keyword evidence="2" id="KW-1185">Reference proteome</keyword>
<reference evidence="1 2" key="1">
    <citation type="journal article" date="2020" name="ISME J.">
        <title>Uncovering the hidden diversity of litter-decomposition mechanisms in mushroom-forming fungi.</title>
        <authorList>
            <person name="Floudas D."/>
            <person name="Bentzer J."/>
            <person name="Ahren D."/>
            <person name="Johansson T."/>
            <person name="Persson P."/>
            <person name="Tunlid A."/>
        </authorList>
    </citation>
    <scope>NUCLEOTIDE SEQUENCE [LARGE SCALE GENOMIC DNA]</scope>
    <source>
        <strain evidence="1 2">CBS 291.85</strain>
    </source>
</reference>
<dbReference type="Proteomes" id="UP000559256">
    <property type="component" value="Unassembled WGS sequence"/>
</dbReference>
<dbReference type="OrthoDB" id="3266451at2759"/>
<dbReference type="EMBL" id="JAACJM010000004">
    <property type="protein sequence ID" value="KAF5373157.1"/>
    <property type="molecule type" value="Genomic_DNA"/>
</dbReference>
<proteinExistence type="predicted"/>
<accession>A0A8H5GY90</accession>
<dbReference type="AlphaFoldDB" id="A0A8H5GY90"/>
<name>A0A8H5GY90_9AGAR</name>
<comment type="caution">
    <text evidence="1">The sequence shown here is derived from an EMBL/GenBank/DDBJ whole genome shotgun (WGS) entry which is preliminary data.</text>
</comment>
<evidence type="ECO:0008006" key="3">
    <source>
        <dbReference type="Google" id="ProtNLM"/>
    </source>
</evidence>